<gene>
    <name evidence="1" type="ORF">D9619_010094</name>
</gene>
<dbReference type="Proteomes" id="UP000567179">
    <property type="component" value="Unassembled WGS sequence"/>
</dbReference>
<evidence type="ECO:0000313" key="1">
    <source>
        <dbReference type="EMBL" id="KAF5325023.1"/>
    </source>
</evidence>
<sequence>MIKHQPASFRFRSSLLSSSPSLLCLSARRIPRHTLSHPPHLGHLHAHAPPLLHIYHDLPYDPHYDPPPVNKHHYAHDLRYAPLPSGVGGQSPAPGTLAHREMPTVAPNGTAVWRPNGGAEYNSVVGGCEYPSYMNPMGAGRGASVCL</sequence>
<dbReference type="EMBL" id="JAACJJ010000015">
    <property type="protein sequence ID" value="KAF5325023.1"/>
    <property type="molecule type" value="Genomic_DNA"/>
</dbReference>
<evidence type="ECO:0000313" key="2">
    <source>
        <dbReference type="Proteomes" id="UP000567179"/>
    </source>
</evidence>
<dbReference type="AlphaFoldDB" id="A0A8H5BKX9"/>
<name>A0A8H5BKX9_9AGAR</name>
<accession>A0A8H5BKX9</accession>
<keyword evidence="2" id="KW-1185">Reference proteome</keyword>
<reference evidence="1 2" key="1">
    <citation type="journal article" date="2020" name="ISME J.">
        <title>Uncovering the hidden diversity of litter-decomposition mechanisms in mushroom-forming fungi.</title>
        <authorList>
            <person name="Floudas D."/>
            <person name="Bentzer J."/>
            <person name="Ahren D."/>
            <person name="Johansson T."/>
            <person name="Persson P."/>
            <person name="Tunlid A."/>
        </authorList>
    </citation>
    <scope>NUCLEOTIDE SEQUENCE [LARGE SCALE GENOMIC DNA]</scope>
    <source>
        <strain evidence="1 2">CBS 101986</strain>
    </source>
</reference>
<protein>
    <submittedName>
        <fullName evidence="1">Uncharacterized protein</fullName>
    </submittedName>
</protein>
<comment type="caution">
    <text evidence="1">The sequence shown here is derived from an EMBL/GenBank/DDBJ whole genome shotgun (WGS) entry which is preliminary data.</text>
</comment>
<proteinExistence type="predicted"/>
<organism evidence="1 2">
    <name type="scientific">Psilocybe cf. subviscida</name>
    <dbReference type="NCBI Taxonomy" id="2480587"/>
    <lineage>
        <taxon>Eukaryota</taxon>
        <taxon>Fungi</taxon>
        <taxon>Dikarya</taxon>
        <taxon>Basidiomycota</taxon>
        <taxon>Agaricomycotina</taxon>
        <taxon>Agaricomycetes</taxon>
        <taxon>Agaricomycetidae</taxon>
        <taxon>Agaricales</taxon>
        <taxon>Agaricineae</taxon>
        <taxon>Strophariaceae</taxon>
        <taxon>Psilocybe</taxon>
    </lineage>
</organism>